<keyword evidence="7" id="KW-1185">Reference proteome</keyword>
<organism evidence="6 7">
    <name type="scientific">Litorimonas taeanensis</name>
    <dbReference type="NCBI Taxonomy" id="568099"/>
    <lineage>
        <taxon>Bacteria</taxon>
        <taxon>Pseudomonadati</taxon>
        <taxon>Pseudomonadota</taxon>
        <taxon>Alphaproteobacteria</taxon>
        <taxon>Maricaulales</taxon>
        <taxon>Robiginitomaculaceae</taxon>
    </lineage>
</organism>
<evidence type="ECO:0000313" key="6">
    <source>
        <dbReference type="EMBL" id="RKQ71973.1"/>
    </source>
</evidence>
<dbReference type="Pfam" id="PF01593">
    <property type="entry name" value="Amino_oxidase"/>
    <property type="match status" value="1"/>
</dbReference>
<feature type="binding site" evidence="4">
    <location>
        <position position="442"/>
    </location>
    <ligand>
        <name>FAD</name>
        <dbReference type="ChEBI" id="CHEBI:57692"/>
    </ligand>
</feature>
<dbReference type="AlphaFoldDB" id="A0A420WLS3"/>
<dbReference type="RefSeq" id="WP_121099776.1">
    <property type="nucleotide sequence ID" value="NZ_RBII01000001.1"/>
</dbReference>
<dbReference type="InterPro" id="IPR002937">
    <property type="entry name" value="Amino_oxidase"/>
</dbReference>
<evidence type="ECO:0000259" key="5">
    <source>
        <dbReference type="Pfam" id="PF01593"/>
    </source>
</evidence>
<dbReference type="PANTHER" id="PTHR43563">
    <property type="entry name" value="AMINE OXIDASE"/>
    <property type="match status" value="1"/>
</dbReference>
<proteinExistence type="inferred from homology"/>
<dbReference type="InterPro" id="IPR036188">
    <property type="entry name" value="FAD/NAD-bd_sf"/>
</dbReference>
<feature type="domain" description="Amine oxidase" evidence="5">
    <location>
        <begin position="40"/>
        <end position="466"/>
    </location>
</feature>
<dbReference type="Gene3D" id="3.90.660.10">
    <property type="match status" value="1"/>
</dbReference>
<evidence type="ECO:0000256" key="3">
    <source>
        <dbReference type="ARBA" id="ARBA00023002"/>
    </source>
</evidence>
<dbReference type="GO" id="GO:0016491">
    <property type="term" value="F:oxidoreductase activity"/>
    <property type="evidence" value="ECO:0007669"/>
    <property type="project" value="UniProtKB-KW"/>
</dbReference>
<reference evidence="6 7" key="1">
    <citation type="submission" date="2018-10" db="EMBL/GenBank/DDBJ databases">
        <title>Genomic Encyclopedia of Type Strains, Phase IV (KMG-IV): sequencing the most valuable type-strain genomes for metagenomic binning, comparative biology and taxonomic classification.</title>
        <authorList>
            <person name="Goeker M."/>
        </authorList>
    </citation>
    <scope>NUCLEOTIDE SEQUENCE [LARGE SCALE GENOMIC DNA]</scope>
    <source>
        <strain evidence="6 7">DSM 22008</strain>
    </source>
</reference>
<name>A0A420WLS3_9PROT</name>
<evidence type="ECO:0000256" key="1">
    <source>
        <dbReference type="ARBA" id="ARBA00001974"/>
    </source>
</evidence>
<dbReference type="Gene3D" id="3.50.50.60">
    <property type="entry name" value="FAD/NAD(P)-binding domain"/>
    <property type="match status" value="1"/>
</dbReference>
<feature type="binding site" evidence="4">
    <location>
        <position position="41"/>
    </location>
    <ligand>
        <name>FAD</name>
        <dbReference type="ChEBI" id="CHEBI:57692"/>
    </ligand>
</feature>
<dbReference type="PRINTS" id="PR00757">
    <property type="entry name" value="AMINEOXDASEF"/>
</dbReference>
<evidence type="ECO:0000256" key="2">
    <source>
        <dbReference type="ARBA" id="ARBA00005995"/>
    </source>
</evidence>
<comment type="caution">
    <text evidence="6">The sequence shown here is derived from an EMBL/GenBank/DDBJ whole genome shotgun (WGS) entry which is preliminary data.</text>
</comment>
<dbReference type="InterPro" id="IPR050703">
    <property type="entry name" value="Flavin_MAO"/>
</dbReference>
<dbReference type="SUPFAM" id="SSF51905">
    <property type="entry name" value="FAD/NAD(P)-binding domain"/>
    <property type="match status" value="1"/>
</dbReference>
<accession>A0A420WLS3</accession>
<comment type="cofactor">
    <cofactor evidence="1">
        <name>FAD</name>
        <dbReference type="ChEBI" id="CHEBI:57692"/>
    </cofactor>
</comment>
<dbReference type="InParanoid" id="A0A420WLS3"/>
<sequence length="468" mass="51221">MTIVLDRRKIIGGLSALALPACRASSKGFDAEIIILGAGLSGLHAARLLASEGKDVLVLEGSQRIGGRLKTETLENGDFTESGGEQIGASYARILDTAAQLNVTLIPESTVRRQTSYFYKNKLLSSDDWNFGETPIFPSPFETSTPSRPLFTLAAKSNPLESASDWTDPKFKSFDISADQFLREHGFGDEARRVINISLNGNQLSDYSMLNLYRSLQLYTQSQGMGPSLSVEGGAQRLPEAMASSLPRSVKLNQFATEITATNDGVEVKTKSGQRFRAAHCISTLPFPVMRTMRVNADLPHAQRNAVESLPYTPIYQIHFQAEDAFWDVDNLPADMWTDSPIERIFANRSPSGEPTGVFRAWINGTSASHWSGKDITLEQFSSILKTVRPASKGKVKILSIQNWTKSNPLAGGAYMHWAPNQISTLATPMREPAGRLHFAGEHLSHLHTGMEGAMESGENAAYALLDI</sequence>
<dbReference type="EMBL" id="RBII01000001">
    <property type="protein sequence ID" value="RKQ71973.1"/>
    <property type="molecule type" value="Genomic_DNA"/>
</dbReference>
<dbReference type="Gene3D" id="1.10.405.10">
    <property type="entry name" value="Guanine Nucleotide Dissociation Inhibitor, domain 1"/>
    <property type="match status" value="1"/>
</dbReference>
<dbReference type="InterPro" id="IPR001613">
    <property type="entry name" value="Flavin_amine_oxidase"/>
</dbReference>
<keyword evidence="3" id="KW-0560">Oxidoreductase</keyword>
<dbReference type="PANTHER" id="PTHR43563:SF1">
    <property type="entry name" value="AMINE OXIDASE [FLAVIN-CONTAINING] B"/>
    <property type="match status" value="1"/>
</dbReference>
<dbReference type="OrthoDB" id="337830at2"/>
<gene>
    <name evidence="6" type="ORF">DES40_1309</name>
</gene>
<comment type="similarity">
    <text evidence="2">Belongs to the flavin monoamine oxidase family.</text>
</comment>
<protein>
    <submittedName>
        <fullName evidence="6">UDP-galactopyranose mutase</fullName>
    </submittedName>
</protein>
<evidence type="ECO:0000256" key="4">
    <source>
        <dbReference type="PIRSR" id="PIRSR601613-1"/>
    </source>
</evidence>
<dbReference type="Proteomes" id="UP000282211">
    <property type="component" value="Unassembled WGS sequence"/>
</dbReference>
<evidence type="ECO:0000313" key="7">
    <source>
        <dbReference type="Proteomes" id="UP000282211"/>
    </source>
</evidence>